<organism evidence="5 6">
    <name type="scientific">Meloidogyne enterolobii</name>
    <name type="common">Root-knot nematode worm</name>
    <name type="synonym">Meloidogyne mayaguensis</name>
    <dbReference type="NCBI Taxonomy" id="390850"/>
    <lineage>
        <taxon>Eukaryota</taxon>
        <taxon>Metazoa</taxon>
        <taxon>Ecdysozoa</taxon>
        <taxon>Nematoda</taxon>
        <taxon>Chromadorea</taxon>
        <taxon>Rhabditida</taxon>
        <taxon>Tylenchina</taxon>
        <taxon>Tylenchomorpha</taxon>
        <taxon>Tylenchoidea</taxon>
        <taxon>Meloidogynidae</taxon>
        <taxon>Meloidogyninae</taxon>
        <taxon>Meloidogyne</taxon>
    </lineage>
</organism>
<gene>
    <name evidence="4" type="ORF">MENT_LOCUS45005</name>
    <name evidence="5" type="ORF">MENT_LOCUS56449</name>
</gene>
<dbReference type="InterPro" id="IPR018181">
    <property type="entry name" value="Heat_shock_70_CS"/>
</dbReference>
<dbReference type="InterPro" id="IPR013126">
    <property type="entry name" value="Hsp_70_fam"/>
</dbReference>
<protein>
    <submittedName>
        <fullName evidence="5">Uncharacterized protein</fullName>
    </submittedName>
</protein>
<evidence type="ECO:0000313" key="4">
    <source>
        <dbReference type="EMBL" id="CAD2192133.1"/>
    </source>
</evidence>
<dbReference type="Proteomes" id="UP000580250">
    <property type="component" value="Unassembled WGS sequence"/>
</dbReference>
<proteinExistence type="inferred from homology"/>
<dbReference type="Gene3D" id="3.30.420.40">
    <property type="match status" value="1"/>
</dbReference>
<name>A0A6V7XU16_MELEN</name>
<dbReference type="Pfam" id="PF00012">
    <property type="entry name" value="HSP70"/>
    <property type="match status" value="1"/>
</dbReference>
<comment type="caution">
    <text evidence="5">The sequence shown here is derived from an EMBL/GenBank/DDBJ whole genome shotgun (WGS) entry which is preliminary data.</text>
</comment>
<sequence length="61" mass="7065">MDPIKKSILDAKMDKSQIHDIILGGGSTRIPKVQKLLSDKLKDKMREDVKRVLDKCQEMLW</sequence>
<dbReference type="GO" id="GO:0140662">
    <property type="term" value="F:ATP-dependent protein folding chaperone"/>
    <property type="evidence" value="ECO:0007669"/>
    <property type="project" value="InterPro"/>
</dbReference>
<dbReference type="EMBL" id="CAJEWN010002257">
    <property type="protein sequence ID" value="CAD2202798.1"/>
    <property type="molecule type" value="Genomic_DNA"/>
</dbReference>
<comment type="similarity">
    <text evidence="1">Belongs to the heat shock protein 70 family.</text>
</comment>
<evidence type="ECO:0000256" key="1">
    <source>
        <dbReference type="ARBA" id="ARBA00007381"/>
    </source>
</evidence>
<keyword evidence="3" id="KW-0067">ATP-binding</keyword>
<keyword evidence="2" id="KW-0547">Nucleotide-binding</keyword>
<dbReference type="GO" id="GO:0005524">
    <property type="term" value="F:ATP binding"/>
    <property type="evidence" value="ECO:0007669"/>
    <property type="project" value="UniProtKB-KW"/>
</dbReference>
<evidence type="ECO:0000313" key="6">
    <source>
        <dbReference type="Proteomes" id="UP000580250"/>
    </source>
</evidence>
<evidence type="ECO:0000313" key="5">
    <source>
        <dbReference type="EMBL" id="CAD2202798.1"/>
    </source>
</evidence>
<dbReference type="GO" id="GO:0006950">
    <property type="term" value="P:response to stress"/>
    <property type="evidence" value="ECO:0007669"/>
    <property type="project" value="UniProtKB-ARBA"/>
</dbReference>
<dbReference type="EMBL" id="CAJEWN010000923">
    <property type="protein sequence ID" value="CAD2192133.1"/>
    <property type="molecule type" value="Genomic_DNA"/>
</dbReference>
<evidence type="ECO:0000256" key="3">
    <source>
        <dbReference type="ARBA" id="ARBA00022840"/>
    </source>
</evidence>
<dbReference type="AlphaFoldDB" id="A0A6V7XU16"/>
<accession>A0A6V7XU16</accession>
<dbReference type="InterPro" id="IPR043129">
    <property type="entry name" value="ATPase_NBD"/>
</dbReference>
<reference evidence="5 6" key="1">
    <citation type="submission" date="2020-08" db="EMBL/GenBank/DDBJ databases">
        <authorList>
            <person name="Koutsovoulos G."/>
            <person name="Danchin GJ E."/>
        </authorList>
    </citation>
    <scope>NUCLEOTIDE SEQUENCE [LARGE SCALE GENOMIC DNA]</scope>
</reference>
<dbReference type="PANTHER" id="PTHR19375">
    <property type="entry name" value="HEAT SHOCK PROTEIN 70KDA"/>
    <property type="match status" value="1"/>
</dbReference>
<dbReference type="OrthoDB" id="5869159at2759"/>
<dbReference type="SUPFAM" id="SSF53067">
    <property type="entry name" value="Actin-like ATPase domain"/>
    <property type="match status" value="1"/>
</dbReference>
<dbReference type="PROSITE" id="PS01036">
    <property type="entry name" value="HSP70_3"/>
    <property type="match status" value="1"/>
</dbReference>
<evidence type="ECO:0000256" key="2">
    <source>
        <dbReference type="ARBA" id="ARBA00022741"/>
    </source>
</evidence>